<protein>
    <submittedName>
        <fullName evidence="9">Negative elongation factor D</fullName>
    </submittedName>
</protein>
<dbReference type="GO" id="GO:0032021">
    <property type="term" value="C:NELF complex"/>
    <property type="evidence" value="ECO:0007669"/>
    <property type="project" value="TreeGrafter"/>
</dbReference>
<dbReference type="GO" id="GO:0003746">
    <property type="term" value="F:translation elongation factor activity"/>
    <property type="evidence" value="ECO:0007669"/>
    <property type="project" value="UniProtKB-KW"/>
</dbReference>
<evidence type="ECO:0000256" key="8">
    <source>
        <dbReference type="SAM" id="MobiDB-lite"/>
    </source>
</evidence>
<keyword evidence="6" id="KW-0539">Nucleus</keyword>
<dbReference type="EMBL" id="LHPF02000003">
    <property type="protein sequence ID" value="PSC74880.1"/>
    <property type="molecule type" value="Genomic_DNA"/>
</dbReference>
<dbReference type="GO" id="GO:0003723">
    <property type="term" value="F:RNA binding"/>
    <property type="evidence" value="ECO:0007669"/>
    <property type="project" value="TreeGrafter"/>
</dbReference>
<evidence type="ECO:0000256" key="2">
    <source>
        <dbReference type="ARBA" id="ARBA00005726"/>
    </source>
</evidence>
<comment type="caution">
    <text evidence="9">The sequence shown here is derived from an EMBL/GenBank/DDBJ whole genome shotgun (WGS) entry which is preliminary data.</text>
</comment>
<evidence type="ECO:0000256" key="7">
    <source>
        <dbReference type="SAM" id="Coils"/>
    </source>
</evidence>
<dbReference type="STRING" id="554055.A0A2P6VLD6"/>
<evidence type="ECO:0000313" key="10">
    <source>
        <dbReference type="Proteomes" id="UP000239649"/>
    </source>
</evidence>
<feature type="region of interest" description="Disordered" evidence="8">
    <location>
        <begin position="223"/>
        <end position="267"/>
    </location>
</feature>
<evidence type="ECO:0000256" key="3">
    <source>
        <dbReference type="ARBA" id="ARBA00022491"/>
    </source>
</evidence>
<dbReference type="InterPro" id="IPR006942">
    <property type="entry name" value="TH1"/>
</dbReference>
<dbReference type="GO" id="GO:0034244">
    <property type="term" value="P:negative regulation of transcription elongation by RNA polymerase II"/>
    <property type="evidence" value="ECO:0007669"/>
    <property type="project" value="TreeGrafter"/>
</dbReference>
<dbReference type="OrthoDB" id="511287at2759"/>
<feature type="region of interest" description="Disordered" evidence="8">
    <location>
        <begin position="1"/>
        <end position="128"/>
    </location>
</feature>
<feature type="coiled-coil region" evidence="7">
    <location>
        <begin position="131"/>
        <end position="162"/>
    </location>
</feature>
<name>A0A2P6VLD6_9CHLO</name>
<proteinExistence type="inferred from homology"/>
<evidence type="ECO:0000256" key="5">
    <source>
        <dbReference type="ARBA" id="ARBA00023163"/>
    </source>
</evidence>
<dbReference type="PANTHER" id="PTHR12144">
    <property type="entry name" value="NEGATIVE ELONGATION FACTOR D"/>
    <property type="match status" value="1"/>
</dbReference>
<keyword evidence="5" id="KW-0804">Transcription</keyword>
<feature type="compositionally biased region" description="Gly residues" evidence="8">
    <location>
        <begin position="547"/>
        <end position="567"/>
    </location>
</feature>
<gene>
    <name evidence="9" type="ORF">C2E20_1958</name>
</gene>
<feature type="region of interest" description="Disordered" evidence="8">
    <location>
        <begin position="547"/>
        <end position="589"/>
    </location>
</feature>
<dbReference type="Proteomes" id="UP000239649">
    <property type="component" value="Unassembled WGS sequence"/>
</dbReference>
<comment type="subcellular location">
    <subcellularLocation>
        <location evidence="1">Nucleus</location>
    </subcellularLocation>
</comment>
<organism evidence="9 10">
    <name type="scientific">Micractinium conductrix</name>
    <dbReference type="NCBI Taxonomy" id="554055"/>
    <lineage>
        <taxon>Eukaryota</taxon>
        <taxon>Viridiplantae</taxon>
        <taxon>Chlorophyta</taxon>
        <taxon>core chlorophytes</taxon>
        <taxon>Trebouxiophyceae</taxon>
        <taxon>Chlorellales</taxon>
        <taxon>Chlorellaceae</taxon>
        <taxon>Chlorella clade</taxon>
        <taxon>Micractinium</taxon>
    </lineage>
</organism>
<dbReference type="AlphaFoldDB" id="A0A2P6VLD6"/>
<dbReference type="PANTHER" id="PTHR12144:SF0">
    <property type="entry name" value="NEGATIVE ELONGATION FACTOR C_D"/>
    <property type="match status" value="1"/>
</dbReference>
<evidence type="ECO:0000256" key="4">
    <source>
        <dbReference type="ARBA" id="ARBA00023015"/>
    </source>
</evidence>
<keyword evidence="9" id="KW-0251">Elongation factor</keyword>
<feature type="compositionally biased region" description="Gly residues" evidence="8">
    <location>
        <begin position="577"/>
        <end position="588"/>
    </location>
</feature>
<sequence>MEEEEAEAGSPQPQGNSGSPQRQWSSGSPQSQQEDADMAKAGGGQAELDEEQDGYAGGSPYVHPQDERQPAASDEPQQYNGGGGDEAMQRDQQGQLEDDADDERQPPELRASMAEDEGGGAATLPEDDDDAAALAAAAEAAAEAAEQHQEQQQRRLNELEAQLRQPDAVMEPGIMDRLRDYVMANGHPQAAVEHLTDSYVGYAQMASLVCRWLEMTQPELPAGGAAGAAAAGPSGGGDGGAGGTPGAAAGGSAAAGPGGAATAGQAQQAARPRLDEAFYLRQLAKERFDPGLFAGVFTSGGSGAPQWLNGLIAEPEGRSLVYELAGRYKNSLLLNFAIHKILMQPGREKEVAAVGGSLTGYFGVFHRLMAAKLREIGAARDERKLAELTRSLKEDACSSQHTYVHAQQVLGELAKHPRGARFRRVAQELEEHASALQGPVVWKMQQWFAEPGQPESHYTVAGLLSDILASSASGAPPTSEIARLFRLYFPPEPAEQPPPLAFLRHPRVFEVLLQGLFIPGRQLQPDTLQAYSGLLALAAAADDQRQFGGGGSGSGDAQDGAGGGSSGNGEQQAAAGSAGGGGGGGGGELDLSAATRKALEAAAELAQRVLQDQKSTPADMEQAATVLDYPCCAAGLLRAMGAQLTRPEYWQTAYHLLKAPPFLTILSLLVPRQPGLHGVLLGLLGRALGALGNANHDIAKGFLSVAVQLVSAGRVFEVLRWAEEWKARADPSLVRHLVFGILEVSAPPYSPDFAGSMLRIMMAAGIWRQRLSTRDWAVKALLDEFAAACAQVQFKPPLSTREAQFLQDISADRPPGY</sequence>
<reference evidence="9 10" key="1">
    <citation type="journal article" date="2018" name="Plant J.">
        <title>Genome sequences of Chlorella sorokiniana UTEX 1602 and Micractinium conductrix SAG 241.80: implications to maltose excretion by a green alga.</title>
        <authorList>
            <person name="Arriola M.B."/>
            <person name="Velmurugan N."/>
            <person name="Zhang Y."/>
            <person name="Plunkett M.H."/>
            <person name="Hondzo H."/>
            <person name="Barney B.M."/>
        </authorList>
    </citation>
    <scope>NUCLEOTIDE SEQUENCE [LARGE SCALE GENOMIC DNA]</scope>
    <source>
        <strain evidence="9 10">SAG 241.80</strain>
    </source>
</reference>
<keyword evidence="10" id="KW-1185">Reference proteome</keyword>
<dbReference type="Pfam" id="PF04858">
    <property type="entry name" value="TH1"/>
    <property type="match status" value="2"/>
</dbReference>
<comment type="similarity">
    <text evidence="2">Belongs to the NELF-D family.</text>
</comment>
<feature type="compositionally biased region" description="Polar residues" evidence="8">
    <location>
        <begin position="11"/>
        <end position="33"/>
    </location>
</feature>
<keyword evidence="3" id="KW-0678">Repressor</keyword>
<feature type="compositionally biased region" description="Gly residues" evidence="8">
    <location>
        <begin position="233"/>
        <end position="249"/>
    </location>
</feature>
<evidence type="ECO:0000256" key="6">
    <source>
        <dbReference type="ARBA" id="ARBA00023242"/>
    </source>
</evidence>
<evidence type="ECO:0000313" key="9">
    <source>
        <dbReference type="EMBL" id="PSC74880.1"/>
    </source>
</evidence>
<keyword evidence="9" id="KW-0648">Protein biosynthesis</keyword>
<evidence type="ECO:0000256" key="1">
    <source>
        <dbReference type="ARBA" id="ARBA00004123"/>
    </source>
</evidence>
<keyword evidence="7" id="KW-0175">Coiled coil</keyword>
<accession>A0A2P6VLD6</accession>
<keyword evidence="4" id="KW-0805">Transcription regulation</keyword>